<gene>
    <name evidence="3" type="ORF">OA86_01470</name>
</gene>
<dbReference type="Pfam" id="PF18962">
    <property type="entry name" value="Por_Secre_tail"/>
    <property type="match status" value="1"/>
</dbReference>
<evidence type="ECO:0000313" key="3">
    <source>
        <dbReference type="EMBL" id="KIA90579.1"/>
    </source>
</evidence>
<name>A0A0C1FRQ8_9FLAO</name>
<keyword evidence="4" id="KW-1185">Reference proteome</keyword>
<protein>
    <recommendedName>
        <fullName evidence="2">Secretion system C-terminal sorting domain-containing protein</fullName>
    </recommendedName>
</protein>
<dbReference type="OrthoDB" id="9805017at2"/>
<proteinExistence type="predicted"/>
<dbReference type="NCBIfam" id="TIGR04183">
    <property type="entry name" value="Por_Secre_tail"/>
    <property type="match status" value="1"/>
</dbReference>
<dbReference type="Pfam" id="PF17164">
    <property type="entry name" value="DUF5122"/>
    <property type="match status" value="1"/>
</dbReference>
<accession>A0A0C1FRQ8</accession>
<evidence type="ECO:0000256" key="1">
    <source>
        <dbReference type="ARBA" id="ARBA00022729"/>
    </source>
</evidence>
<organism evidence="3 4">
    <name type="scientific">Kaistella jeonii</name>
    <dbReference type="NCBI Taxonomy" id="266749"/>
    <lineage>
        <taxon>Bacteria</taxon>
        <taxon>Pseudomonadati</taxon>
        <taxon>Bacteroidota</taxon>
        <taxon>Flavobacteriia</taxon>
        <taxon>Flavobacteriales</taxon>
        <taxon>Weeksellaceae</taxon>
        <taxon>Chryseobacterium group</taxon>
        <taxon>Kaistella</taxon>
    </lineage>
</organism>
<dbReference type="Gene3D" id="2.80.10.50">
    <property type="match status" value="1"/>
</dbReference>
<dbReference type="InterPro" id="IPR026444">
    <property type="entry name" value="Secre_tail"/>
</dbReference>
<dbReference type="AlphaFoldDB" id="A0A0C1FRQ8"/>
<keyword evidence="1" id="KW-0732">Signal</keyword>
<evidence type="ECO:0000313" key="4">
    <source>
        <dbReference type="Proteomes" id="UP000031473"/>
    </source>
</evidence>
<comment type="caution">
    <text evidence="3">The sequence shown here is derived from an EMBL/GenBank/DDBJ whole genome shotgun (WGS) entry which is preliminary data.</text>
</comment>
<dbReference type="Proteomes" id="UP000031473">
    <property type="component" value="Unassembled WGS sequence"/>
</dbReference>
<feature type="domain" description="Secretion system C-terminal sorting" evidence="2">
    <location>
        <begin position="421"/>
        <end position="484"/>
    </location>
</feature>
<reference evidence="3 4" key="1">
    <citation type="submission" date="2014-10" db="EMBL/GenBank/DDBJ databases">
        <title>Kaistella jeonii genome.</title>
        <authorList>
            <person name="Clayton J.T."/>
            <person name="Newman J.D."/>
        </authorList>
    </citation>
    <scope>NUCLEOTIDE SEQUENCE [LARGE SCALE GENOMIC DNA]</scope>
    <source>
        <strain evidence="3 4">DSM 17048</strain>
    </source>
</reference>
<dbReference type="InterPro" id="IPR013431">
    <property type="entry name" value="Delta_60_rpt"/>
</dbReference>
<dbReference type="STRING" id="266749.SAMN05421876_101231"/>
<dbReference type="EMBL" id="JSYL01000001">
    <property type="protein sequence ID" value="KIA90579.1"/>
    <property type="molecule type" value="Genomic_DNA"/>
</dbReference>
<evidence type="ECO:0000259" key="2">
    <source>
        <dbReference type="Pfam" id="PF18962"/>
    </source>
</evidence>
<sequence>MKLLKFALTQNDMKKFTFFLITLFGIQVFSQINITKDNSFGNNGVFTADFNSAQTVLNSNLLVLPDNSILYIINSTGKNYILKLTAKGALDQNFANNGKLEFEENNFMNAVLQGNKIIIYLGPKPADFNNTYEDSKILRFNQNGTLDSTFGNNGILNEVTESANAQSLSVLVLADQSLVVSNSNSTYSKKYTINGQLETGFGNNGEIIYDYHFPLGQSSNGKIATCDISSLSSSVYSFFDINSLTTNKVLDLNNAGCHHYNGLALQNKTNISTRMTNNGIVYSVFEYKNYPLPDFSRLIVLKDEYLDSNFNGNGFVTSEDYEQFLDIGFSENQFFILNQKVNQKALNAYSSTGNPLKINNSRDFSLLSGDEIEMKDNFILVNSIIPDQNQNLIRVKIEKFLIVTEKLSTSNTSLKKIEVENPVKNFLNIKNAEDAENFELYSTEGRKISESKNYKSVNTANLPKGNYILKISMKNGDNFSKKLIKN</sequence>